<dbReference type="AlphaFoldDB" id="G4Q6A9"/>
<gene>
    <name evidence="3" type="ordered locus">Acin_0982</name>
</gene>
<keyword evidence="2" id="KW-1133">Transmembrane helix</keyword>
<dbReference type="HOGENOM" id="CLU_040782_1_2_9"/>
<dbReference type="STRING" id="568816.Acin_0982"/>
<keyword evidence="4" id="KW-1185">Reference proteome</keyword>
<feature type="transmembrane region" description="Helical" evidence="2">
    <location>
        <begin position="24"/>
        <end position="41"/>
    </location>
</feature>
<dbReference type="RefSeq" id="WP_009016215.1">
    <property type="nucleotide sequence ID" value="NC_016077.1"/>
</dbReference>
<dbReference type="InParanoid" id="G4Q6A9"/>
<evidence type="ECO:0000256" key="2">
    <source>
        <dbReference type="SAM" id="Phobius"/>
    </source>
</evidence>
<proteinExistence type="inferred from homology"/>
<keyword evidence="2" id="KW-0472">Membrane</keyword>
<sequence length="341" mass="39875">MEKIVSDVIKIIKGSKNEIEMEKVLWTFLLNTVIAMIALAFERINDELFASLKAEGYKVQRKDARTIQGIFGPLTYERRLVKKEGEKAFYPLDRHLGFERYRRYTPYLEFCVVKLAARSVYRVVEESIKILSPVIISHQKVAMLVRDAGRRYSKYEETMLTVDAKPDGELVKPDTLYIEGDGLYISRVNGKDPSLESKEPEEKPRKKEYNELHRIQLDVGVEQEGNGKRHRLVDRREFVDTDLAKVQMQLERFLESYYNLQKTIVICNSDNGPGYVRSSFERMAGECGQFEFFVDPYHVNQKVKTRLSFAPKGLQNDVLRVLRQFLIGRRWMRTSMRQKPL</sequence>
<evidence type="ECO:0000256" key="1">
    <source>
        <dbReference type="ARBA" id="ARBA00006539"/>
    </source>
</evidence>
<organism evidence="3 4">
    <name type="scientific">Acidaminococcus intestini (strain RyC-MR95)</name>
    <dbReference type="NCBI Taxonomy" id="568816"/>
    <lineage>
        <taxon>Bacteria</taxon>
        <taxon>Bacillati</taxon>
        <taxon>Bacillota</taxon>
        <taxon>Negativicutes</taxon>
        <taxon>Acidaminococcales</taxon>
        <taxon>Acidaminococcaceae</taxon>
        <taxon>Acidaminococcus</taxon>
    </lineage>
</organism>
<dbReference type="GeneID" id="92878780"/>
<accession>G4Q6A9</accession>
<evidence type="ECO:0000313" key="4">
    <source>
        <dbReference type="Proteomes" id="UP000007093"/>
    </source>
</evidence>
<dbReference type="eggNOG" id="ENOG5032QXP">
    <property type="taxonomic scope" value="Bacteria"/>
</dbReference>
<dbReference type="PATRIC" id="fig|568816.4.peg.945"/>
<comment type="similarity">
    <text evidence="1">Belongs to the UPF0236 family.</text>
</comment>
<reference evidence="3 4" key="1">
    <citation type="journal article" date="2011" name="J. Bacteriol.">
        <title>Complete genome sequence of Acidaminococcus intestini RYC-MR95, a Gram-negative bacterium from the phylum Firmicutes.</title>
        <authorList>
            <person name="D'Auria G."/>
            <person name="Galan J.C."/>
            <person name="Rodriguez-Alcayna M."/>
            <person name="Moya A."/>
            <person name="Baquero F."/>
            <person name="Latorre A."/>
        </authorList>
    </citation>
    <scope>NUCLEOTIDE SEQUENCE [LARGE SCALE GENOMIC DNA]</scope>
    <source>
        <strain evidence="3 4">RyC-MR95</strain>
    </source>
</reference>
<dbReference type="EMBL" id="CP003058">
    <property type="protein sequence ID" value="AEQ22210.1"/>
    <property type="molecule type" value="Genomic_DNA"/>
</dbReference>
<keyword evidence="2" id="KW-0812">Transmembrane</keyword>
<name>G4Q6A9_ACIIR</name>
<protein>
    <recommendedName>
        <fullName evidence="5">Transposase</fullName>
    </recommendedName>
</protein>
<evidence type="ECO:0000313" key="3">
    <source>
        <dbReference type="EMBL" id="AEQ22210.1"/>
    </source>
</evidence>
<evidence type="ECO:0008006" key="5">
    <source>
        <dbReference type="Google" id="ProtNLM"/>
    </source>
</evidence>
<dbReference type="InterPro" id="IPR009620">
    <property type="entry name" value="UPF0236"/>
</dbReference>
<dbReference type="Pfam" id="PF06782">
    <property type="entry name" value="UPF0236"/>
    <property type="match status" value="1"/>
</dbReference>
<dbReference type="Proteomes" id="UP000007093">
    <property type="component" value="Chromosome"/>
</dbReference>
<dbReference type="KEGG" id="ain:Acin_0982"/>